<dbReference type="GO" id="GO:0004180">
    <property type="term" value="F:carboxypeptidase activity"/>
    <property type="evidence" value="ECO:0007669"/>
    <property type="project" value="UniProtKB-KW"/>
</dbReference>
<organism evidence="1 2">
    <name type="scientific">Phytophthora palmivora</name>
    <dbReference type="NCBI Taxonomy" id="4796"/>
    <lineage>
        <taxon>Eukaryota</taxon>
        <taxon>Sar</taxon>
        <taxon>Stramenopiles</taxon>
        <taxon>Oomycota</taxon>
        <taxon>Peronosporomycetes</taxon>
        <taxon>Peronosporales</taxon>
        <taxon>Peronosporaceae</taxon>
        <taxon>Phytophthora</taxon>
    </lineage>
</organism>
<sequence>MHTFGGQVLRPFSNQPGGGAEPFGSRMRAVGDSVRNALSTQPGVQYQSETGAYLYKAYGCFDDGMFLQYNLTVPALTIEVEGGDFVSPQSSIRPVGENIYLGLCQFAHEALEYSKFVEEAYTDSDSYSDDGEFI</sequence>
<evidence type="ECO:0000313" key="1">
    <source>
        <dbReference type="EMBL" id="POM65116.1"/>
    </source>
</evidence>
<dbReference type="Gene3D" id="3.40.630.10">
    <property type="entry name" value="Zn peptidases"/>
    <property type="match status" value="1"/>
</dbReference>
<dbReference type="SUPFAM" id="SSF53187">
    <property type="entry name" value="Zn-dependent exopeptidases"/>
    <property type="match status" value="1"/>
</dbReference>
<name>A0A2P4XHT2_9STRA</name>
<dbReference type="OrthoDB" id="3626597at2759"/>
<keyword evidence="1" id="KW-0121">Carboxypeptidase</keyword>
<protein>
    <submittedName>
        <fullName evidence="1">Carboxypeptidase</fullName>
    </submittedName>
</protein>
<proteinExistence type="predicted"/>
<keyword evidence="1" id="KW-0378">Hydrolase</keyword>
<evidence type="ECO:0000313" key="2">
    <source>
        <dbReference type="Proteomes" id="UP000237271"/>
    </source>
</evidence>
<comment type="caution">
    <text evidence="1">The sequence shown here is derived from an EMBL/GenBank/DDBJ whole genome shotgun (WGS) entry which is preliminary data.</text>
</comment>
<dbReference type="EMBL" id="NCKW01010574">
    <property type="protein sequence ID" value="POM65116.1"/>
    <property type="molecule type" value="Genomic_DNA"/>
</dbReference>
<accession>A0A2P4XHT2</accession>
<keyword evidence="2" id="KW-1185">Reference proteome</keyword>
<dbReference type="AlphaFoldDB" id="A0A2P4XHT2"/>
<keyword evidence="1" id="KW-0645">Protease</keyword>
<gene>
    <name evidence="1" type="ORF">PHPALM_19225</name>
</gene>
<reference evidence="1 2" key="1">
    <citation type="journal article" date="2017" name="Genome Biol. Evol.">
        <title>Phytophthora megakarya and P. palmivora, closely related causal agents of cacao black pod rot, underwent increases in genome sizes and gene numbers by different mechanisms.</title>
        <authorList>
            <person name="Ali S.S."/>
            <person name="Shao J."/>
            <person name="Lary D.J."/>
            <person name="Kronmiller B."/>
            <person name="Shen D."/>
            <person name="Strem M.D."/>
            <person name="Amoako-Attah I."/>
            <person name="Akrofi A.Y."/>
            <person name="Begoude B.A."/>
            <person name="Ten Hoopen G.M."/>
            <person name="Coulibaly K."/>
            <person name="Kebe B.I."/>
            <person name="Melnick R.L."/>
            <person name="Guiltinan M.J."/>
            <person name="Tyler B.M."/>
            <person name="Meinhardt L.W."/>
            <person name="Bailey B.A."/>
        </authorList>
    </citation>
    <scope>NUCLEOTIDE SEQUENCE [LARGE SCALE GENOMIC DNA]</scope>
    <source>
        <strain evidence="2">sbr112.9</strain>
    </source>
</reference>
<dbReference type="Proteomes" id="UP000237271">
    <property type="component" value="Unassembled WGS sequence"/>
</dbReference>